<dbReference type="InterPro" id="IPR017853">
    <property type="entry name" value="GH"/>
</dbReference>
<dbReference type="PRINTS" id="PR00131">
    <property type="entry name" value="GLHYDRLASE1"/>
</dbReference>
<dbReference type="AlphaFoldDB" id="A0A1I0FTF3"/>
<evidence type="ECO:0000256" key="5">
    <source>
        <dbReference type="RuleBase" id="RU003690"/>
    </source>
</evidence>
<dbReference type="InterPro" id="IPR018120">
    <property type="entry name" value="Glyco_hydro_1_AS"/>
</dbReference>
<dbReference type="Proteomes" id="UP000198508">
    <property type="component" value="Unassembled WGS sequence"/>
</dbReference>
<dbReference type="PANTHER" id="PTHR10353">
    <property type="entry name" value="GLYCOSYL HYDROLASE"/>
    <property type="match status" value="1"/>
</dbReference>
<evidence type="ECO:0000256" key="4">
    <source>
        <dbReference type="PROSITE-ProRule" id="PRU10055"/>
    </source>
</evidence>
<dbReference type="STRING" id="460384.SAMN05216313_109124"/>
<organism evidence="7 8">
    <name type="scientific">Enterocloster lavalensis</name>
    <dbReference type="NCBI Taxonomy" id="460384"/>
    <lineage>
        <taxon>Bacteria</taxon>
        <taxon>Bacillati</taxon>
        <taxon>Bacillota</taxon>
        <taxon>Clostridia</taxon>
        <taxon>Lachnospirales</taxon>
        <taxon>Lachnospiraceae</taxon>
        <taxon>Enterocloster</taxon>
    </lineage>
</organism>
<dbReference type="GO" id="GO:0008422">
    <property type="term" value="F:beta-glucosidase activity"/>
    <property type="evidence" value="ECO:0007669"/>
    <property type="project" value="TreeGrafter"/>
</dbReference>
<dbReference type="Pfam" id="PF00232">
    <property type="entry name" value="Glyco_hydro_1"/>
    <property type="match status" value="1"/>
</dbReference>
<evidence type="ECO:0000256" key="6">
    <source>
        <dbReference type="RuleBase" id="RU004468"/>
    </source>
</evidence>
<dbReference type="PROSITE" id="PS00653">
    <property type="entry name" value="GLYCOSYL_HYDROL_F1_2"/>
    <property type="match status" value="1"/>
</dbReference>
<dbReference type="PANTHER" id="PTHR10353:SF296">
    <property type="entry name" value="6-PHOSPHO-BETA-GLUCOSIDASE"/>
    <property type="match status" value="1"/>
</dbReference>
<dbReference type="GO" id="GO:0016052">
    <property type="term" value="P:carbohydrate catabolic process"/>
    <property type="evidence" value="ECO:0007669"/>
    <property type="project" value="TreeGrafter"/>
</dbReference>
<evidence type="ECO:0000256" key="2">
    <source>
        <dbReference type="ARBA" id="ARBA00022801"/>
    </source>
</evidence>
<reference evidence="8" key="1">
    <citation type="submission" date="2016-10" db="EMBL/GenBank/DDBJ databases">
        <authorList>
            <person name="Varghese N."/>
            <person name="Submissions S."/>
        </authorList>
    </citation>
    <scope>NUCLEOTIDE SEQUENCE [LARGE SCALE GENOMIC DNA]</scope>
    <source>
        <strain evidence="8">NLAE-zl-G277</strain>
    </source>
</reference>
<dbReference type="EMBL" id="FOIM01000009">
    <property type="protein sequence ID" value="SET60683.1"/>
    <property type="molecule type" value="Genomic_DNA"/>
</dbReference>
<dbReference type="RefSeq" id="WP_092363217.1">
    <property type="nucleotide sequence ID" value="NZ_FOIM01000009.1"/>
</dbReference>
<dbReference type="NCBIfam" id="NF007356">
    <property type="entry name" value="PRK09852.1"/>
    <property type="match status" value="1"/>
</dbReference>
<evidence type="ECO:0000256" key="3">
    <source>
        <dbReference type="ARBA" id="ARBA00023295"/>
    </source>
</evidence>
<keyword evidence="3 6" id="KW-0326">Glycosidase</keyword>
<accession>A0A1I0FTF3</accession>
<sequence>MFPRDFMWGAAMAANQCEGAYLEDGKGLSIADLLPDAAGGRWDMLYHPEPYLDKKLPYYPSHEAIDFYHRYKEDIRMLADMGIRAFRTSVSWPRIFPQGDETEPNESGLGFYDRLFEECRRYGIEPVVTLCHFDTPYGLVRRYGGWKDRRVVDFYCRYCRVLFERYKGLVRYWMTFNEINMMTHIPFLGGGLLLDGEPNRAQAIYQAAHHQLVASAAATGIAHEVDGQNQVGCMLAAGSYYPYSCHPEDVMAAVEKNHENYLFTDVQSRGAYPGYAGRLFEEKGLSLEMEPGDEALLRENTVDYIGFSYYSSRLAGTGEEARKNRVDGNAVDTLRNPYLDITPWGRQIDPVGLRITMNDLYDRYQKPLFVVENGLGCEDKPEADGTVCDGYRIDYMRDHIVQMRGAMRDGVPCLGYLPWGTIDLISAGGGEMKKRYGFIYVDKHNDGTGTLERRKKKSYDWYRKVIASGGADLE</sequence>
<evidence type="ECO:0000256" key="1">
    <source>
        <dbReference type="ARBA" id="ARBA00010838"/>
    </source>
</evidence>
<keyword evidence="2 6" id="KW-0378">Hydrolase</keyword>
<proteinExistence type="inferred from homology"/>
<feature type="active site" description="Nucleophile" evidence="4">
    <location>
        <position position="372"/>
    </location>
</feature>
<dbReference type="FunFam" id="3.20.20.80:FF:000004">
    <property type="entry name" value="Beta-glucosidase 6-phospho-beta-glucosidase"/>
    <property type="match status" value="1"/>
</dbReference>
<dbReference type="PROSITE" id="PS00572">
    <property type="entry name" value="GLYCOSYL_HYDROL_F1_1"/>
    <property type="match status" value="1"/>
</dbReference>
<dbReference type="GO" id="GO:0005829">
    <property type="term" value="C:cytosol"/>
    <property type="evidence" value="ECO:0007669"/>
    <property type="project" value="TreeGrafter"/>
</dbReference>
<protein>
    <submittedName>
        <fullName evidence="7">6-phospho-beta-glucosidase</fullName>
    </submittedName>
</protein>
<evidence type="ECO:0000313" key="7">
    <source>
        <dbReference type="EMBL" id="SET60683.1"/>
    </source>
</evidence>
<name>A0A1I0FTF3_9FIRM</name>
<evidence type="ECO:0000313" key="8">
    <source>
        <dbReference type="Proteomes" id="UP000198508"/>
    </source>
</evidence>
<dbReference type="SUPFAM" id="SSF51445">
    <property type="entry name" value="(Trans)glycosidases"/>
    <property type="match status" value="1"/>
</dbReference>
<gene>
    <name evidence="7" type="ORF">SAMN05216313_109124</name>
</gene>
<dbReference type="Gene3D" id="3.20.20.80">
    <property type="entry name" value="Glycosidases"/>
    <property type="match status" value="1"/>
</dbReference>
<dbReference type="NCBIfam" id="NF007158">
    <property type="entry name" value="PRK09593.1"/>
    <property type="match status" value="1"/>
</dbReference>
<keyword evidence="8" id="KW-1185">Reference proteome</keyword>
<dbReference type="InterPro" id="IPR033132">
    <property type="entry name" value="GH_1_N_CS"/>
</dbReference>
<dbReference type="InterPro" id="IPR001360">
    <property type="entry name" value="Glyco_hydro_1"/>
</dbReference>
<comment type="similarity">
    <text evidence="1 5">Belongs to the glycosyl hydrolase 1 family.</text>
</comment>